<proteinExistence type="predicted"/>
<dbReference type="Proteomes" id="UP000177625">
    <property type="component" value="Unassembled WGS sequence"/>
</dbReference>
<keyword evidence="2" id="KW-1185">Reference proteome</keyword>
<sequence length="468" mass="52061">MGNVNAQYPKTIAKFGYLKLSCMNGLVGDKVFALSLFAKSDDEIQGAEEGNGLFVGSIENVIDSWGPGLLLAHPGTPYGVRVYSVLIGGGSIICRESQTTQRNANDIPMYHWSRDQTLSGNEGTFNIRDPLRIGAITVQPLCPLDVDKCFKASESHLHNIGTEPDYWELTERQKVLQGGQYVVLQVGNTYHKMKGRTLKTAILDRWQMSHDFNLLCKPWGLQVSLCTGVARRVPIKKLIEEPMFAYIDRLLPNGWDSIKSDARAAFMGSIDYIQWISQLDESQRDCMIKVITFLLELLKDTGLDREGSQLQLIWPDGSSLSHVISLKCSKSNLWARVLKDSPSCATFAAITGLCLEAPGHLCKNNDSATWTGQGVLLSTAVSQVAPITSGGICMSPWELRDGQRYWMEKSGGDLWVYTTKGDNSETQLRVKINRFPIGLSLMRNWQVLRERQDLSFEAEEVVVFGAIA</sequence>
<dbReference type="EMBL" id="FJVC01000092">
    <property type="protein sequence ID" value="CZT42400.1"/>
    <property type="molecule type" value="Genomic_DNA"/>
</dbReference>
<evidence type="ECO:0000313" key="2">
    <source>
        <dbReference type="Proteomes" id="UP000177625"/>
    </source>
</evidence>
<organism evidence="1 2">
    <name type="scientific">Rhynchosporium secalis</name>
    <name type="common">Barley scald fungus</name>
    <dbReference type="NCBI Taxonomy" id="38038"/>
    <lineage>
        <taxon>Eukaryota</taxon>
        <taxon>Fungi</taxon>
        <taxon>Dikarya</taxon>
        <taxon>Ascomycota</taxon>
        <taxon>Pezizomycotina</taxon>
        <taxon>Leotiomycetes</taxon>
        <taxon>Helotiales</taxon>
        <taxon>Ploettnerulaceae</taxon>
        <taxon>Rhynchosporium</taxon>
    </lineage>
</organism>
<accession>A0A1E1LZW2</accession>
<protein>
    <submittedName>
        <fullName evidence="1">Uncharacterized protein</fullName>
    </submittedName>
</protein>
<dbReference type="AlphaFoldDB" id="A0A1E1LZW2"/>
<name>A0A1E1LZW2_RHYSE</name>
<gene>
    <name evidence="1" type="ORF">RSE6_02298</name>
</gene>
<reference evidence="2" key="1">
    <citation type="submission" date="2016-03" db="EMBL/GenBank/DDBJ databases">
        <authorList>
            <person name="Guldener U."/>
        </authorList>
    </citation>
    <scope>NUCLEOTIDE SEQUENCE [LARGE SCALE GENOMIC DNA]</scope>
</reference>
<evidence type="ECO:0000313" key="1">
    <source>
        <dbReference type="EMBL" id="CZT42400.1"/>
    </source>
</evidence>